<keyword evidence="2" id="KW-0574">Periplasm</keyword>
<dbReference type="OrthoDB" id="7374867at2"/>
<protein>
    <submittedName>
        <fullName evidence="3">Extracellular solute-binding protein</fullName>
    </submittedName>
</protein>
<dbReference type="Proteomes" id="UP000269692">
    <property type="component" value="Unassembled WGS sequence"/>
</dbReference>
<dbReference type="InterPro" id="IPR006059">
    <property type="entry name" value="SBP"/>
</dbReference>
<name>A0A3L7A516_9HYPH</name>
<reference evidence="3 4" key="1">
    <citation type="submission" date="2018-10" db="EMBL/GenBank/DDBJ databases">
        <title>Xanthobacter tagetidis genome sequencing and assembly.</title>
        <authorList>
            <person name="Maclea K.S."/>
            <person name="Goen A.E."/>
            <person name="Fatima S.A."/>
        </authorList>
    </citation>
    <scope>NUCLEOTIDE SEQUENCE [LARGE SCALE GENOMIC DNA]</scope>
    <source>
        <strain evidence="3 4">ATCC 700314</strain>
    </source>
</reference>
<dbReference type="InterPro" id="IPR006311">
    <property type="entry name" value="TAT_signal"/>
</dbReference>
<evidence type="ECO:0000313" key="3">
    <source>
        <dbReference type="EMBL" id="RLP74671.1"/>
    </source>
</evidence>
<sequence length="352" mass="37674">MTEIDRRTVVKGLAAGAAGLMGGLPGPLASAFAAEADDMAKLVPLAEAAVAAKEEPAVWYETTATDLLAPCIATFNKRFPKVAIEHVRGIGVGDMVAKVMQEARAPGKSADLVTTTADQTWGITSRDLALPVKWTDYGMPAKFAPTPYSLICAHSLFCIVYNTSQLPEAEAPKGWEDLLNPKWKGKVGSPAFAQPYAGLVPVWGEPRTTAFVEKFAANGPVITASTYTLAQQCASGELLAAVGLNWTARPTIQRGGPIKILFPDPYPLSTNYSTLPKYARNVNSAKLFACWLATNEGNRAYEAATGRGSLFLDTETAKLKLPTASEFPLDEVPRMTKLIELYNKILRAGGPI</sequence>
<keyword evidence="4" id="KW-1185">Reference proteome</keyword>
<dbReference type="Pfam" id="PF13416">
    <property type="entry name" value="SBP_bac_8"/>
    <property type="match status" value="1"/>
</dbReference>
<dbReference type="Gene3D" id="3.40.190.10">
    <property type="entry name" value="Periplasmic binding protein-like II"/>
    <property type="match status" value="2"/>
</dbReference>
<evidence type="ECO:0000313" key="4">
    <source>
        <dbReference type="Proteomes" id="UP000269692"/>
    </source>
</evidence>
<evidence type="ECO:0000256" key="1">
    <source>
        <dbReference type="ARBA" id="ARBA00022729"/>
    </source>
</evidence>
<keyword evidence="1" id="KW-0732">Signal</keyword>
<dbReference type="SUPFAM" id="SSF53850">
    <property type="entry name" value="Periplasmic binding protein-like II"/>
    <property type="match status" value="1"/>
</dbReference>
<evidence type="ECO:0000256" key="2">
    <source>
        <dbReference type="ARBA" id="ARBA00022764"/>
    </source>
</evidence>
<organism evidence="3 4">
    <name type="scientific">Xanthobacter tagetidis</name>
    <dbReference type="NCBI Taxonomy" id="60216"/>
    <lineage>
        <taxon>Bacteria</taxon>
        <taxon>Pseudomonadati</taxon>
        <taxon>Pseudomonadota</taxon>
        <taxon>Alphaproteobacteria</taxon>
        <taxon>Hyphomicrobiales</taxon>
        <taxon>Xanthobacteraceae</taxon>
        <taxon>Xanthobacter</taxon>
    </lineage>
</organism>
<gene>
    <name evidence="3" type="ORF">D9R14_18525</name>
</gene>
<dbReference type="PROSITE" id="PS51318">
    <property type="entry name" value="TAT"/>
    <property type="match status" value="1"/>
</dbReference>
<accession>A0A3L7A516</accession>
<dbReference type="AlphaFoldDB" id="A0A3L7A516"/>
<proteinExistence type="predicted"/>
<dbReference type="RefSeq" id="WP_121624832.1">
    <property type="nucleotide sequence ID" value="NZ_JACIIW010000010.1"/>
</dbReference>
<dbReference type="EMBL" id="RCTF01000018">
    <property type="protein sequence ID" value="RLP74671.1"/>
    <property type="molecule type" value="Genomic_DNA"/>
</dbReference>
<comment type="caution">
    <text evidence="3">The sequence shown here is derived from an EMBL/GenBank/DDBJ whole genome shotgun (WGS) entry which is preliminary data.</text>
</comment>
<dbReference type="PANTHER" id="PTHR30006">
    <property type="entry name" value="THIAMINE-BINDING PERIPLASMIC PROTEIN-RELATED"/>
    <property type="match status" value="1"/>
</dbReference>